<feature type="domain" description="Peptidase C83" evidence="5">
    <location>
        <begin position="32"/>
        <end position="281"/>
    </location>
</feature>
<evidence type="ECO:0000256" key="3">
    <source>
        <dbReference type="ARBA" id="ARBA00022679"/>
    </source>
</evidence>
<sequence>MGLVRFDFRRAEELTMSHLAQIALAFLLLTVQLPAAFALDNAPATISQELVPFSSDEGLARLAHSTAKVDFPALANQFEAESNGAFCGPASAAIVLNAVRGRSPDLPRDRSRLHSEDLKYIPSAYDPTIPRFTQDNVIIKGLKTRAQVLGEPVTINGKQIQDFGYQVRQLDEMLRANGLTTRLVIVDDSKPEQDIRTDLVENLRRRGDYVIVAYQRKAVGQQGPGHISPLGAYDAESDSFLVLDVNPASAGWVWMPTATLVKGMRTFDTVENRGYILVETP</sequence>
<protein>
    <recommendedName>
        <fullName evidence="1">glutathione gamma-glutamylcysteinyltransferase</fullName>
        <ecNumber evidence="1">2.3.2.15</ecNumber>
    </recommendedName>
</protein>
<reference evidence="6 7" key="1">
    <citation type="submission" date="2016-02" db="EMBL/GenBank/DDBJ databases">
        <title>Draft genome sequence of the strain BR 10247T Bradyrhizobium neotropicale isolated from nodules of Centrolobium paraense.</title>
        <authorList>
            <person name="Simoes-Araujo J.L."/>
            <person name="Barauna A.C."/>
            <person name="Silva K."/>
            <person name="Zilli J.E."/>
        </authorList>
    </citation>
    <scope>NUCLEOTIDE SEQUENCE [LARGE SCALE GENOMIC DNA]</scope>
    <source>
        <strain evidence="6 7">BR 10247</strain>
    </source>
</reference>
<dbReference type="GO" id="GO:0010038">
    <property type="term" value="P:response to metal ion"/>
    <property type="evidence" value="ECO:0007669"/>
    <property type="project" value="InterPro"/>
</dbReference>
<dbReference type="PANTHER" id="PTHR33447:SF20">
    <property type="entry name" value="GLUTATHIONE GAMMA-GLUTAMYLCYSTEINYLTRANSFERASE"/>
    <property type="match status" value="1"/>
</dbReference>
<evidence type="ECO:0000256" key="4">
    <source>
        <dbReference type="ARBA" id="ARBA00022723"/>
    </source>
</evidence>
<dbReference type="GO" id="GO:0046872">
    <property type="term" value="F:metal ion binding"/>
    <property type="evidence" value="ECO:0007669"/>
    <property type="project" value="UniProtKB-KW"/>
</dbReference>
<dbReference type="GO" id="GO:0016756">
    <property type="term" value="F:glutathione gamma-glutamylcysteinyltransferase activity"/>
    <property type="evidence" value="ECO:0007669"/>
    <property type="project" value="UniProtKB-EC"/>
</dbReference>
<dbReference type="Gene3D" id="3.90.70.30">
    <property type="entry name" value="Phytochelatin synthase, N-terminal domain"/>
    <property type="match status" value="1"/>
</dbReference>
<proteinExistence type="predicted"/>
<dbReference type="InterPro" id="IPR038765">
    <property type="entry name" value="Papain-like_cys_pep_sf"/>
</dbReference>
<dbReference type="InterPro" id="IPR007719">
    <property type="entry name" value="PCS_N"/>
</dbReference>
<evidence type="ECO:0000313" key="7">
    <source>
        <dbReference type="Proteomes" id="UP000077173"/>
    </source>
</evidence>
<dbReference type="EMBL" id="LSEF01000070">
    <property type="protein sequence ID" value="OAF14567.1"/>
    <property type="molecule type" value="Genomic_DNA"/>
</dbReference>
<dbReference type="InterPro" id="IPR038156">
    <property type="entry name" value="PCS_N_sf"/>
</dbReference>
<evidence type="ECO:0000313" key="6">
    <source>
        <dbReference type="EMBL" id="OAF14567.1"/>
    </source>
</evidence>
<name>A0A176Z1N2_9BRAD</name>
<dbReference type="GO" id="GO:0046938">
    <property type="term" value="P:phytochelatin biosynthetic process"/>
    <property type="evidence" value="ECO:0007669"/>
    <property type="project" value="InterPro"/>
</dbReference>
<dbReference type="AlphaFoldDB" id="A0A176Z1N2"/>
<keyword evidence="4" id="KW-0479">Metal-binding</keyword>
<organism evidence="6 7">
    <name type="scientific">Bradyrhizobium neotropicale</name>
    <dbReference type="NCBI Taxonomy" id="1497615"/>
    <lineage>
        <taxon>Bacteria</taxon>
        <taxon>Pseudomonadati</taxon>
        <taxon>Pseudomonadota</taxon>
        <taxon>Alphaproteobacteria</taxon>
        <taxon>Hyphomicrobiales</taxon>
        <taxon>Nitrobacteraceae</taxon>
        <taxon>Bradyrhizobium</taxon>
    </lineage>
</organism>
<keyword evidence="7" id="KW-1185">Reference proteome</keyword>
<keyword evidence="2" id="KW-0104">Cadmium</keyword>
<keyword evidence="3" id="KW-0808">Transferase</keyword>
<dbReference type="EC" id="2.3.2.15" evidence="1"/>
<dbReference type="InterPro" id="IPR040409">
    <property type="entry name" value="PCS-like"/>
</dbReference>
<dbReference type="PROSITE" id="PS51443">
    <property type="entry name" value="PCS"/>
    <property type="match status" value="1"/>
</dbReference>
<evidence type="ECO:0000259" key="5">
    <source>
        <dbReference type="PROSITE" id="PS51443"/>
    </source>
</evidence>
<evidence type="ECO:0000256" key="2">
    <source>
        <dbReference type="ARBA" id="ARBA00022539"/>
    </source>
</evidence>
<dbReference type="PANTHER" id="PTHR33447">
    <property type="entry name" value="GLUTATHIONE GAMMA-GLUTAMYLCYSTEINYLTRANSFERASE"/>
    <property type="match status" value="1"/>
</dbReference>
<dbReference type="SUPFAM" id="SSF54001">
    <property type="entry name" value="Cysteine proteinases"/>
    <property type="match status" value="1"/>
</dbReference>
<gene>
    <name evidence="6" type="ORF">AXW67_17620</name>
</gene>
<accession>A0A176Z1N2</accession>
<comment type="caution">
    <text evidence="6">The sequence shown here is derived from an EMBL/GenBank/DDBJ whole genome shotgun (WGS) entry which is preliminary data.</text>
</comment>
<evidence type="ECO:0000256" key="1">
    <source>
        <dbReference type="ARBA" id="ARBA00012468"/>
    </source>
</evidence>
<dbReference type="Pfam" id="PF05023">
    <property type="entry name" value="Phytochelatin"/>
    <property type="match status" value="1"/>
</dbReference>
<dbReference type="Proteomes" id="UP000077173">
    <property type="component" value="Unassembled WGS sequence"/>
</dbReference>